<evidence type="ECO:0000313" key="2">
    <source>
        <dbReference type="EMBL" id="KAF9888790.1"/>
    </source>
</evidence>
<evidence type="ECO:0000313" key="3">
    <source>
        <dbReference type="Proteomes" id="UP001194746"/>
    </source>
</evidence>
<reference evidence="2" key="1">
    <citation type="journal article" date="2019" name="Beilstein J. Org. Chem.">
        <title>Nanangenines: drimane sesquiterpenoids as the dominant metabolite cohort of a novel Australian fungus, Aspergillus nanangensis.</title>
        <authorList>
            <person name="Lacey H.J."/>
            <person name="Gilchrist C.L.M."/>
            <person name="Crombie A."/>
            <person name="Kalaitzis J.A."/>
            <person name="Vuong D."/>
            <person name="Rutledge P.J."/>
            <person name="Turner P."/>
            <person name="Pitt J.I."/>
            <person name="Lacey E."/>
            <person name="Chooi Y.H."/>
            <person name="Piggott A.M."/>
        </authorList>
    </citation>
    <scope>NUCLEOTIDE SEQUENCE</scope>
    <source>
        <strain evidence="2">MST-FP2251</strain>
    </source>
</reference>
<sequence length="306" mass="33741">MNAHPAFIPRLASMKSPLRIMTAIIKKLRRKRKLSSELDSRWGDASITYPNEGSWSQCEPSPGGGAVQEMPFQSPDRGGWRFGSVESLDDRHSNSSRIQRILRSTSPEERGCSSTDSTTTIPTGYYDARVRGRSKRKSPPQPLGTIPGPADDGSRFPDSSPGFDTTTTTTTTTIDIDERSPISELGAGPRGSHTSRRKTKDNSDAYSRASRSPPLSVTSRMRRCSGQSSTTEQTYTPSMPNTASSKHTSFTSSAPSVRAEDPRSAYHATTTPTYHEKKQPRRSKPRDQPEPVVRQELVPSYEDLYG</sequence>
<feature type="compositionally biased region" description="Polar residues" evidence="1">
    <location>
        <begin position="209"/>
        <end position="255"/>
    </location>
</feature>
<gene>
    <name evidence="2" type="ORF">FE257_008366</name>
</gene>
<name>A0AAD4GTM3_ASPNN</name>
<feature type="region of interest" description="Disordered" evidence="1">
    <location>
        <begin position="72"/>
        <end position="306"/>
    </location>
</feature>
<dbReference type="Proteomes" id="UP001194746">
    <property type="component" value="Unassembled WGS sequence"/>
</dbReference>
<protein>
    <submittedName>
        <fullName evidence="2">Uncharacterized protein</fullName>
    </submittedName>
</protein>
<feature type="compositionally biased region" description="Polar residues" evidence="1">
    <location>
        <begin position="95"/>
        <end position="105"/>
    </location>
</feature>
<evidence type="ECO:0000256" key="1">
    <source>
        <dbReference type="SAM" id="MobiDB-lite"/>
    </source>
</evidence>
<dbReference type="AlphaFoldDB" id="A0AAD4GTM3"/>
<reference evidence="2" key="2">
    <citation type="submission" date="2020-02" db="EMBL/GenBank/DDBJ databases">
        <authorList>
            <person name="Gilchrist C.L.M."/>
            <person name="Chooi Y.-H."/>
        </authorList>
    </citation>
    <scope>NUCLEOTIDE SEQUENCE</scope>
    <source>
        <strain evidence="2">MST-FP2251</strain>
    </source>
</reference>
<accession>A0AAD4GTM3</accession>
<comment type="caution">
    <text evidence="2">The sequence shown here is derived from an EMBL/GenBank/DDBJ whole genome shotgun (WGS) entry which is preliminary data.</text>
</comment>
<organism evidence="2 3">
    <name type="scientific">Aspergillus nanangensis</name>
    <dbReference type="NCBI Taxonomy" id="2582783"/>
    <lineage>
        <taxon>Eukaryota</taxon>
        <taxon>Fungi</taxon>
        <taxon>Dikarya</taxon>
        <taxon>Ascomycota</taxon>
        <taxon>Pezizomycotina</taxon>
        <taxon>Eurotiomycetes</taxon>
        <taxon>Eurotiomycetidae</taxon>
        <taxon>Eurotiales</taxon>
        <taxon>Aspergillaceae</taxon>
        <taxon>Aspergillus</taxon>
        <taxon>Aspergillus subgen. Circumdati</taxon>
    </lineage>
</organism>
<feature type="compositionally biased region" description="Polar residues" evidence="1">
    <location>
        <begin position="112"/>
        <end position="122"/>
    </location>
</feature>
<proteinExistence type="predicted"/>
<keyword evidence="3" id="KW-1185">Reference proteome</keyword>
<dbReference type="EMBL" id="VCAU01000043">
    <property type="protein sequence ID" value="KAF9888790.1"/>
    <property type="molecule type" value="Genomic_DNA"/>
</dbReference>